<dbReference type="InterPro" id="IPR008979">
    <property type="entry name" value="Galactose-bd-like_sf"/>
</dbReference>
<gene>
    <name evidence="6" type="ORF">ASU33_04495</name>
</gene>
<feature type="domain" description="Secretion system C-terminal sorting" evidence="5">
    <location>
        <begin position="780"/>
        <end position="854"/>
    </location>
</feature>
<comment type="caution">
    <text evidence="2">Lacks conserved residue(s) required for the propagation of feature annotation.</text>
</comment>
<dbReference type="NCBIfam" id="TIGR04183">
    <property type="entry name" value="Por_Secre_tail"/>
    <property type="match status" value="1"/>
</dbReference>
<evidence type="ECO:0000259" key="4">
    <source>
        <dbReference type="Pfam" id="PF00082"/>
    </source>
</evidence>
<evidence type="ECO:0000256" key="1">
    <source>
        <dbReference type="ARBA" id="ARBA00011073"/>
    </source>
</evidence>
<sequence>MAQTTRAAVSSRLAPALQAEHAQPTRRSAYRVQVQDAAAFREWAQENLRGARLQAHGAEARVFTVHAPGKLAKLAQCPLVTFVDVADREAKPEKEIDGVDLGANRIWPVHQLYPNITGQGLTVSVKEEVFDAADIDFKGRVITSTLFGSNASDHATVMATLIGGAGNSAPTGRGAASGVQLAASSYAQLMPDDAAQLTSNRVSVQNHSYGVAAIENYYGLEALAYDQQTRQLPTLLHVFSSGNVGSRTPSSGAYASLAGVANITGQFKTSKNTLCAGATDVLGRVATLSSRGPAHDGRLKPEMVALGEAGTSDAAAVVSGIAALVQHAYREQHNGQLPPAALSKAVLLNSADDVGRPGPDFEAGFGQADALGAVQTMLDKRFVQGKVAAGASSKFAVTVPAGVRQLKLTLAWADPEAAANASKALVNDLDVELVGANGVRWRPWVLSSYPHLDSLKLPARRGVDRLNNVEQITVGAPAAGAYEVRVNGTTVAAGPEQEFAVAYEFETQGLTWSNPVAGTALNAGQQQRLRWHWQGAATTGTLSYRTAGSNTWVPISNAVDLGVGLYAWTAPTEAAVAQFRFEVGSAVYPSATAAVSQAPLVQVGYACDDEALLTWAPVPGASGYQVLRLGLTALEPVATIADTALLLTNSQLFFRHYTVVPVLANGNPGVRARTISLNSNSACYVRSFLPRQLVTDEIEFDLILGSTYRLRAVHLERETAGGFQTVQTVTPGAQSTIVLQDQLPTPGLYRYRARLETVSGSMLYTQVEDIYYARPGDVMLFPNPVVAGKAATLIEANGLAMHWQLFDNLGQLVREGDAPEAAVGEFDTSNLRAGTYFVRITPAGGTTVVRRLVVLR</sequence>
<reference evidence="6 7" key="1">
    <citation type="submission" date="2015-11" db="EMBL/GenBank/DDBJ databases">
        <title>Solirubrum puertoriconensis gen. nov. an environmental bacteria isolated in Puerto Rico.</title>
        <authorList>
            <person name="Cuebas-Irizarry M.F."/>
            <person name="Montalvo-Rodriguez R."/>
        </authorList>
    </citation>
    <scope>NUCLEOTIDE SEQUENCE [LARGE SCALE GENOMIC DNA]</scope>
    <source>
        <strain evidence="6 7">MC1A</strain>
    </source>
</reference>
<dbReference type="Gene3D" id="2.60.120.380">
    <property type="match status" value="1"/>
</dbReference>
<accession>A0A9X0L3M3</accession>
<dbReference type="Gene3D" id="3.40.50.200">
    <property type="entry name" value="Peptidase S8/S53 domain"/>
    <property type="match status" value="1"/>
</dbReference>
<protein>
    <recommendedName>
        <fullName evidence="8">Peptidase S8/S53 domain-containing protein</fullName>
    </recommendedName>
</protein>
<evidence type="ECO:0000313" key="6">
    <source>
        <dbReference type="EMBL" id="KUG06607.1"/>
    </source>
</evidence>
<evidence type="ECO:0000256" key="3">
    <source>
        <dbReference type="SAM" id="MobiDB-lite"/>
    </source>
</evidence>
<evidence type="ECO:0000256" key="2">
    <source>
        <dbReference type="PROSITE-ProRule" id="PRU01240"/>
    </source>
</evidence>
<feature type="domain" description="Peptidase S8/S53" evidence="4">
    <location>
        <begin position="148"/>
        <end position="366"/>
    </location>
</feature>
<dbReference type="PROSITE" id="PS51892">
    <property type="entry name" value="SUBTILASE"/>
    <property type="match status" value="1"/>
</dbReference>
<evidence type="ECO:0000259" key="5">
    <source>
        <dbReference type="Pfam" id="PF18962"/>
    </source>
</evidence>
<keyword evidence="7" id="KW-1185">Reference proteome</keyword>
<dbReference type="SUPFAM" id="SSF52743">
    <property type="entry name" value="Subtilisin-like"/>
    <property type="match status" value="1"/>
</dbReference>
<dbReference type="AlphaFoldDB" id="A0A9X0L3M3"/>
<dbReference type="InterPro" id="IPR051048">
    <property type="entry name" value="Peptidase_S8/S53_subtilisin"/>
</dbReference>
<dbReference type="Pfam" id="PF18962">
    <property type="entry name" value="Por_Secre_tail"/>
    <property type="match status" value="1"/>
</dbReference>
<dbReference type="SUPFAM" id="SSF49785">
    <property type="entry name" value="Galactose-binding domain-like"/>
    <property type="match status" value="1"/>
</dbReference>
<dbReference type="Proteomes" id="UP000054223">
    <property type="component" value="Unassembled WGS sequence"/>
</dbReference>
<dbReference type="InterPro" id="IPR026444">
    <property type="entry name" value="Secre_tail"/>
</dbReference>
<name>A0A9X0L3M3_SOLP1</name>
<dbReference type="InterPro" id="IPR000209">
    <property type="entry name" value="Peptidase_S8/S53_dom"/>
</dbReference>
<comment type="caution">
    <text evidence="6">The sequence shown here is derived from an EMBL/GenBank/DDBJ whole genome shotgun (WGS) entry which is preliminary data.</text>
</comment>
<dbReference type="InterPro" id="IPR036852">
    <property type="entry name" value="Peptidase_S8/S53_dom_sf"/>
</dbReference>
<evidence type="ECO:0000313" key="7">
    <source>
        <dbReference type="Proteomes" id="UP000054223"/>
    </source>
</evidence>
<dbReference type="GO" id="GO:0006508">
    <property type="term" value="P:proteolysis"/>
    <property type="evidence" value="ECO:0007669"/>
    <property type="project" value="InterPro"/>
</dbReference>
<dbReference type="GO" id="GO:0004252">
    <property type="term" value="F:serine-type endopeptidase activity"/>
    <property type="evidence" value="ECO:0007669"/>
    <property type="project" value="InterPro"/>
</dbReference>
<dbReference type="PANTHER" id="PTHR43399:SF4">
    <property type="entry name" value="CELL WALL-ASSOCIATED PROTEASE"/>
    <property type="match status" value="1"/>
</dbReference>
<feature type="region of interest" description="Disordered" evidence="3">
    <location>
        <begin position="1"/>
        <end position="28"/>
    </location>
</feature>
<proteinExistence type="inferred from homology"/>
<dbReference type="EMBL" id="LNAL01000008">
    <property type="protein sequence ID" value="KUG06607.1"/>
    <property type="molecule type" value="Genomic_DNA"/>
</dbReference>
<dbReference type="Pfam" id="PF00082">
    <property type="entry name" value="Peptidase_S8"/>
    <property type="match status" value="1"/>
</dbReference>
<organism evidence="6 7">
    <name type="scientific">Solirubrum puertoriconensis</name>
    <dbReference type="NCBI Taxonomy" id="1751427"/>
    <lineage>
        <taxon>Bacteria</taxon>
        <taxon>Pseudomonadati</taxon>
        <taxon>Bacteroidota</taxon>
        <taxon>Cytophagia</taxon>
        <taxon>Cytophagales</taxon>
    </lineage>
</organism>
<dbReference type="PANTHER" id="PTHR43399">
    <property type="entry name" value="SUBTILISIN-RELATED"/>
    <property type="match status" value="1"/>
</dbReference>
<evidence type="ECO:0008006" key="8">
    <source>
        <dbReference type="Google" id="ProtNLM"/>
    </source>
</evidence>
<comment type="similarity">
    <text evidence="1 2">Belongs to the peptidase S8 family.</text>
</comment>